<protein>
    <recommendedName>
        <fullName evidence="6">Phosphoglycerate mutase-like protein</fullName>
    </recommendedName>
</protein>
<dbReference type="InterPro" id="IPR001345">
    <property type="entry name" value="PG/BPGM_mutase_AS"/>
</dbReference>
<dbReference type="SMART" id="SM00855">
    <property type="entry name" value="PGAM"/>
    <property type="match status" value="1"/>
</dbReference>
<comment type="similarity">
    <text evidence="1">Belongs to the phosphoglycerate mutase family.</text>
</comment>
<dbReference type="EMBL" id="SDMP01000011">
    <property type="protein sequence ID" value="RYR28515.1"/>
    <property type="molecule type" value="Genomic_DNA"/>
</dbReference>
<evidence type="ECO:0000256" key="1">
    <source>
        <dbReference type="ARBA" id="ARBA00038362"/>
    </source>
</evidence>
<evidence type="ECO:0008006" key="6">
    <source>
        <dbReference type="Google" id="ProtNLM"/>
    </source>
</evidence>
<comment type="caution">
    <text evidence="4">The sequence shown here is derived from an EMBL/GenBank/DDBJ whole genome shotgun (WGS) entry which is preliminary data.</text>
</comment>
<feature type="active site" description="Proton donor/acceptor" evidence="2">
    <location>
        <position position="165"/>
    </location>
</feature>
<dbReference type="Pfam" id="PF00300">
    <property type="entry name" value="His_Phos_1"/>
    <property type="match status" value="2"/>
</dbReference>
<dbReference type="PANTHER" id="PTHR48100:SF34">
    <property type="entry name" value="PHOSPHOGLYCERATE MUTASE-LIKE PROTEIN 4"/>
    <property type="match status" value="1"/>
</dbReference>
<dbReference type="AlphaFoldDB" id="A0A445AQ26"/>
<reference evidence="4 5" key="1">
    <citation type="submission" date="2019-01" db="EMBL/GenBank/DDBJ databases">
        <title>Sequencing of cultivated peanut Arachis hypogaea provides insights into genome evolution and oil improvement.</title>
        <authorList>
            <person name="Chen X."/>
        </authorList>
    </citation>
    <scope>NUCLEOTIDE SEQUENCE [LARGE SCALE GENOMIC DNA]</scope>
    <source>
        <strain evidence="5">cv. Fuhuasheng</strain>
        <tissue evidence="4">Leaves</tissue>
    </source>
</reference>
<dbReference type="PROSITE" id="PS00175">
    <property type="entry name" value="PG_MUTASE"/>
    <property type="match status" value="1"/>
</dbReference>
<organism evidence="4 5">
    <name type="scientific">Arachis hypogaea</name>
    <name type="common">Peanut</name>
    <dbReference type="NCBI Taxonomy" id="3818"/>
    <lineage>
        <taxon>Eukaryota</taxon>
        <taxon>Viridiplantae</taxon>
        <taxon>Streptophyta</taxon>
        <taxon>Embryophyta</taxon>
        <taxon>Tracheophyta</taxon>
        <taxon>Spermatophyta</taxon>
        <taxon>Magnoliopsida</taxon>
        <taxon>eudicotyledons</taxon>
        <taxon>Gunneridae</taxon>
        <taxon>Pentapetalae</taxon>
        <taxon>rosids</taxon>
        <taxon>fabids</taxon>
        <taxon>Fabales</taxon>
        <taxon>Fabaceae</taxon>
        <taxon>Papilionoideae</taxon>
        <taxon>50 kb inversion clade</taxon>
        <taxon>dalbergioids sensu lato</taxon>
        <taxon>Dalbergieae</taxon>
        <taxon>Pterocarpus clade</taxon>
        <taxon>Arachis</taxon>
    </lineage>
</organism>
<feature type="binding site" evidence="3">
    <location>
        <position position="140"/>
    </location>
    <ligand>
        <name>substrate</name>
    </ligand>
</feature>
<feature type="binding site" evidence="3">
    <location>
        <begin position="89"/>
        <end position="96"/>
    </location>
    <ligand>
        <name>substrate</name>
    </ligand>
</feature>
<dbReference type="Gene3D" id="3.40.50.1240">
    <property type="entry name" value="Phosphoglycerate mutase-like"/>
    <property type="match status" value="1"/>
</dbReference>
<dbReference type="SUPFAM" id="SSF53254">
    <property type="entry name" value="Phosphoglycerate mutase-like"/>
    <property type="match status" value="1"/>
</dbReference>
<evidence type="ECO:0000313" key="4">
    <source>
        <dbReference type="EMBL" id="RYR28515.1"/>
    </source>
</evidence>
<evidence type="ECO:0000256" key="3">
    <source>
        <dbReference type="PIRSR" id="PIRSR613078-2"/>
    </source>
</evidence>
<evidence type="ECO:0000313" key="5">
    <source>
        <dbReference type="Proteomes" id="UP000289738"/>
    </source>
</evidence>
<gene>
    <name evidence="4" type="ORF">Ahy_B01g052657</name>
</gene>
<keyword evidence="5" id="KW-1185">Reference proteome</keyword>
<dbReference type="Proteomes" id="UP000289738">
    <property type="component" value="Chromosome B01"/>
</dbReference>
<feature type="active site" description="Tele-phosphohistidine intermediate" evidence="2">
    <location>
        <position position="90"/>
    </location>
</feature>
<dbReference type="PANTHER" id="PTHR48100">
    <property type="entry name" value="BROAD-SPECIFICITY PHOSPHATASE YOR283W-RELATED"/>
    <property type="match status" value="1"/>
</dbReference>
<dbReference type="GO" id="GO:0016791">
    <property type="term" value="F:phosphatase activity"/>
    <property type="evidence" value="ECO:0007669"/>
    <property type="project" value="TreeGrafter"/>
</dbReference>
<dbReference type="CDD" id="cd07067">
    <property type="entry name" value="HP_PGM_like"/>
    <property type="match status" value="1"/>
</dbReference>
<dbReference type="InterPro" id="IPR050275">
    <property type="entry name" value="PGM_Phosphatase"/>
</dbReference>
<sequence length="344" mass="38163">MNTWLCVNDSISVSIPKHKYSRSHSYSSPPIPLPSFLRLKSVSSLPKPHALNVSLTRHSTHSLQMADSSISDTNSSHPHPEYAEIVVVRHGETAWNADGRIQGHLDVELNEAGRQQAAAVADRLSREPKISFIYSSDLQRAYETAQIIASRCGGLEVIKDSDLRERHLGDLQGLIYREAAKTHPIAHKAFSSRNEDQEIPATTMTNTESKLFLCNSQLIKQCLVEQVDGLMEWKPVIFKGQLSVEGGGESIAQLFQRCTSALQRIGRKHKGERVVVVTHGGFIRSLYRWACPKGGPAGKIHNTSVNVFHMYGEDKWTLKLWGDVSHLSQDEFLASGFGGDRTSG</sequence>
<proteinExistence type="inferred from homology"/>
<dbReference type="GO" id="GO:0005829">
    <property type="term" value="C:cytosol"/>
    <property type="evidence" value="ECO:0007669"/>
    <property type="project" value="TreeGrafter"/>
</dbReference>
<dbReference type="InterPro" id="IPR013078">
    <property type="entry name" value="His_Pase_superF_clade-1"/>
</dbReference>
<dbReference type="STRING" id="3818.A0A445AQ26"/>
<name>A0A445AQ26_ARAHY</name>
<dbReference type="InterPro" id="IPR029033">
    <property type="entry name" value="His_PPase_superfam"/>
</dbReference>
<evidence type="ECO:0000256" key="2">
    <source>
        <dbReference type="PIRSR" id="PIRSR613078-1"/>
    </source>
</evidence>
<accession>A0A445AQ26</accession>
<dbReference type="FunFam" id="3.40.50.1240:FF:000137">
    <property type="match status" value="1"/>
</dbReference>